<comment type="caution">
    <text evidence="2">The sequence shown here is derived from an EMBL/GenBank/DDBJ whole genome shotgun (WGS) entry which is preliminary data.</text>
</comment>
<protein>
    <submittedName>
        <fullName evidence="2">Uncharacterized protein</fullName>
    </submittedName>
</protein>
<name>A0A644F844_GIAIC</name>
<feature type="region of interest" description="Disordered" evidence="1">
    <location>
        <begin position="1"/>
        <end position="55"/>
    </location>
</feature>
<gene>
    <name evidence="2" type="ORF">GL50803_0060176</name>
</gene>
<dbReference type="AlphaFoldDB" id="A0A644F844"/>
<reference evidence="2 3" key="1">
    <citation type="journal article" date="2007" name="Science">
        <title>Genomic minimalism in the early diverging intestinal parasite Giardia lamblia.</title>
        <authorList>
            <person name="Morrison H.G."/>
            <person name="McArthur A.G."/>
            <person name="Gillin F.D."/>
            <person name="Aley S.B."/>
            <person name="Adam R.D."/>
            <person name="Olsen G.J."/>
            <person name="Best A.A."/>
            <person name="Cande W.Z."/>
            <person name="Chen F."/>
            <person name="Cipriano M.J."/>
            <person name="Davids B.J."/>
            <person name="Dawson S.C."/>
            <person name="Elmendorf H.G."/>
            <person name="Hehl A.B."/>
            <person name="Holder M.E."/>
            <person name="Huse S.M."/>
            <person name="Kim U.U."/>
            <person name="Lasek-Nesselquist E."/>
            <person name="Manning G."/>
            <person name="Nigam A."/>
            <person name="Nixon J.E."/>
            <person name="Palm D."/>
            <person name="Passamaneck N.E."/>
            <person name="Prabhu A."/>
            <person name="Reich C.I."/>
            <person name="Reiner D.S."/>
            <person name="Samuelson J."/>
            <person name="Svard S.G."/>
            <person name="Sogin M.L."/>
        </authorList>
    </citation>
    <scope>NUCLEOTIDE SEQUENCE [LARGE SCALE GENOMIC DNA]</scope>
    <source>
        <strain evidence="2 3">WB C6</strain>
    </source>
</reference>
<dbReference type="Proteomes" id="UP000001548">
    <property type="component" value="Unassembled WGS sequence"/>
</dbReference>
<evidence type="ECO:0000313" key="3">
    <source>
        <dbReference type="Proteomes" id="UP000001548"/>
    </source>
</evidence>
<sequence>MCPNQQGSATLPLLWRLPDARPPRGRTAGPESARSDPQRASRAPVPRGCTGPATPCAGLLQRPAERTEWAVPARNGRVAGPSHPVQGPPMLRRPPTAAGVVRRLCYAVEHPLLRQAGERHRATRYFKSTAELSTALHIRHCPRGPRELLPSLTARPSGGAAAPTLSTLVAAGVQTSTGT</sequence>
<dbReference type="EMBL" id="AACB03000001">
    <property type="protein sequence ID" value="KAE8304797.1"/>
    <property type="molecule type" value="Genomic_DNA"/>
</dbReference>
<organism evidence="2 3">
    <name type="scientific">Giardia intestinalis (strain ATCC 50803 / WB clone C6)</name>
    <name type="common">Giardia lamblia</name>
    <dbReference type="NCBI Taxonomy" id="184922"/>
    <lineage>
        <taxon>Eukaryota</taxon>
        <taxon>Metamonada</taxon>
        <taxon>Diplomonadida</taxon>
        <taxon>Hexamitidae</taxon>
        <taxon>Giardiinae</taxon>
        <taxon>Giardia</taxon>
    </lineage>
</organism>
<evidence type="ECO:0000313" key="2">
    <source>
        <dbReference type="EMBL" id="KAE8304797.1"/>
    </source>
</evidence>
<accession>A0A644F844</accession>
<keyword evidence="3" id="KW-1185">Reference proteome</keyword>
<dbReference type="InParanoid" id="A0A644F844"/>
<proteinExistence type="predicted"/>
<evidence type="ECO:0000256" key="1">
    <source>
        <dbReference type="SAM" id="MobiDB-lite"/>
    </source>
</evidence>